<dbReference type="RefSeq" id="WP_002985494.1">
    <property type="nucleotide sequence ID" value="NZ_CP068108.1"/>
</dbReference>
<evidence type="ECO:0000256" key="1">
    <source>
        <dbReference type="SAM" id="SignalP"/>
    </source>
</evidence>
<reference evidence="2 3" key="1">
    <citation type="submission" date="2021-01" db="EMBL/GenBank/DDBJ databases">
        <title>FDA dAtabase for Regulatory Grade micrObial Sequences (FDA-ARGOS): Supporting development and validation of Infectious Disease Dx tests.</title>
        <authorList>
            <person name="Sproer C."/>
            <person name="Gronow S."/>
            <person name="Severitt S."/>
            <person name="Schroder I."/>
            <person name="Tallon L."/>
            <person name="Sadzewicz L."/>
            <person name="Zhao X."/>
            <person name="Boylan J."/>
            <person name="Ott S."/>
            <person name="Bowen H."/>
            <person name="Vavikolanu K."/>
            <person name="Mehta A."/>
            <person name="Aluvathingal J."/>
            <person name="Nadendla S."/>
            <person name="Lowell S."/>
            <person name="Myers T."/>
            <person name="Yan Y."/>
            <person name="Sichtig H."/>
        </authorList>
    </citation>
    <scope>NUCLEOTIDE SEQUENCE [LARGE SCALE GENOMIC DNA]</scope>
    <source>
        <strain evidence="2 3">FDAARGOS_1131</strain>
    </source>
</reference>
<organism evidence="2 3">
    <name type="scientific">Myroides odoratus</name>
    <name type="common">Flavobacterium odoratum</name>
    <dbReference type="NCBI Taxonomy" id="256"/>
    <lineage>
        <taxon>Bacteria</taxon>
        <taxon>Pseudomonadati</taxon>
        <taxon>Bacteroidota</taxon>
        <taxon>Flavobacteriia</taxon>
        <taxon>Flavobacteriales</taxon>
        <taxon>Flavobacteriaceae</taxon>
        <taxon>Myroides</taxon>
    </lineage>
</organism>
<evidence type="ECO:0000313" key="3">
    <source>
        <dbReference type="Proteomes" id="UP000596202"/>
    </source>
</evidence>
<dbReference type="EMBL" id="CP068108">
    <property type="protein sequence ID" value="QQT98573.1"/>
    <property type="molecule type" value="Genomic_DNA"/>
</dbReference>
<feature type="signal peptide" evidence="1">
    <location>
        <begin position="1"/>
        <end position="18"/>
    </location>
</feature>
<dbReference type="OrthoDB" id="710855at2"/>
<sequence>MKKTIILLSLFANLNLFAQDDINKLNYAKIEISVPENCTTKSEFEIIDCNGFSAQWLFFNEEMVKQKVNEQFQSQIEEQLDYKKKEKIQFFSQGQKFIGAKYAMTNGTFRIIGFGRVNEIPLLLNLGFEKNPENNQSLTDFEKNFIYFK</sequence>
<protein>
    <submittedName>
        <fullName evidence="2">Uncharacterized protein</fullName>
    </submittedName>
</protein>
<proteinExistence type="predicted"/>
<accession>A0A9Q6ZED6</accession>
<name>A0A9Q6ZED6_MYROD</name>
<dbReference type="AlphaFoldDB" id="A0A9Q6ZED6"/>
<evidence type="ECO:0000313" key="2">
    <source>
        <dbReference type="EMBL" id="QQT98573.1"/>
    </source>
</evidence>
<dbReference type="GeneID" id="93528004"/>
<dbReference type="Proteomes" id="UP000596202">
    <property type="component" value="Chromosome"/>
</dbReference>
<feature type="chain" id="PRO_5040140216" evidence="1">
    <location>
        <begin position="19"/>
        <end position="149"/>
    </location>
</feature>
<keyword evidence="1" id="KW-0732">Signal</keyword>
<gene>
    <name evidence="2" type="ORF">I6I88_10075</name>
</gene>